<dbReference type="CDD" id="cd00531">
    <property type="entry name" value="NTF2_like"/>
    <property type="match status" value="1"/>
</dbReference>
<evidence type="ECO:0000313" key="3">
    <source>
        <dbReference type="Proteomes" id="UP001596074"/>
    </source>
</evidence>
<dbReference type="EMBL" id="JBHSON010000087">
    <property type="protein sequence ID" value="MFC5752411.1"/>
    <property type="molecule type" value="Genomic_DNA"/>
</dbReference>
<keyword evidence="3" id="KW-1185">Reference proteome</keyword>
<sequence>MTAMTGVERVLLDYATAIDTKDWELFGALFDPDCTMTTAAGTISGAPALTRHMRDLHAPLDASAHRVTNVDIAETADGATARSYLDALLVRAGHPEGPTFRVVGFYDDELRRSAGGWVILHRAFRAIWREGNAAVLGVPGG</sequence>
<dbReference type="Proteomes" id="UP001596074">
    <property type="component" value="Unassembled WGS sequence"/>
</dbReference>
<dbReference type="Pfam" id="PF13577">
    <property type="entry name" value="SnoaL_4"/>
    <property type="match status" value="1"/>
</dbReference>
<dbReference type="InterPro" id="IPR037401">
    <property type="entry name" value="SnoaL-like"/>
</dbReference>
<name>A0ABW1AB14_9ACTN</name>
<reference evidence="3" key="1">
    <citation type="journal article" date="2019" name="Int. J. Syst. Evol. Microbiol.">
        <title>The Global Catalogue of Microorganisms (GCM) 10K type strain sequencing project: providing services to taxonomists for standard genome sequencing and annotation.</title>
        <authorList>
            <consortium name="The Broad Institute Genomics Platform"/>
            <consortium name="The Broad Institute Genome Sequencing Center for Infectious Disease"/>
            <person name="Wu L."/>
            <person name="Ma J."/>
        </authorList>
    </citation>
    <scope>NUCLEOTIDE SEQUENCE [LARGE SCALE GENOMIC DNA]</scope>
    <source>
        <strain evidence="3">KCTC 42087</strain>
    </source>
</reference>
<dbReference type="InterPro" id="IPR032710">
    <property type="entry name" value="NTF2-like_dom_sf"/>
</dbReference>
<evidence type="ECO:0000259" key="1">
    <source>
        <dbReference type="Pfam" id="PF13577"/>
    </source>
</evidence>
<accession>A0ABW1AB14</accession>
<protein>
    <submittedName>
        <fullName evidence="2">Nuclear transport factor 2 family protein</fullName>
    </submittedName>
</protein>
<comment type="caution">
    <text evidence="2">The sequence shown here is derived from an EMBL/GenBank/DDBJ whole genome shotgun (WGS) entry which is preliminary data.</text>
</comment>
<organism evidence="2 3">
    <name type="scientific">Actinomadura rugatobispora</name>
    <dbReference type="NCBI Taxonomy" id="1994"/>
    <lineage>
        <taxon>Bacteria</taxon>
        <taxon>Bacillati</taxon>
        <taxon>Actinomycetota</taxon>
        <taxon>Actinomycetes</taxon>
        <taxon>Streptosporangiales</taxon>
        <taxon>Thermomonosporaceae</taxon>
        <taxon>Actinomadura</taxon>
    </lineage>
</organism>
<evidence type="ECO:0000313" key="2">
    <source>
        <dbReference type="EMBL" id="MFC5752411.1"/>
    </source>
</evidence>
<feature type="domain" description="SnoaL-like" evidence="1">
    <location>
        <begin position="3"/>
        <end position="122"/>
    </location>
</feature>
<dbReference type="Gene3D" id="3.10.450.50">
    <property type="match status" value="1"/>
</dbReference>
<dbReference type="RefSeq" id="WP_378288371.1">
    <property type="nucleotide sequence ID" value="NZ_JBHSON010000087.1"/>
</dbReference>
<dbReference type="SUPFAM" id="SSF54427">
    <property type="entry name" value="NTF2-like"/>
    <property type="match status" value="1"/>
</dbReference>
<gene>
    <name evidence="2" type="ORF">ACFPZN_42935</name>
</gene>
<proteinExistence type="predicted"/>